<evidence type="ECO:0000256" key="3">
    <source>
        <dbReference type="ARBA" id="ARBA00022475"/>
    </source>
</evidence>
<dbReference type="InterPro" id="IPR035906">
    <property type="entry name" value="MetI-like_sf"/>
</dbReference>
<comment type="similarity">
    <text evidence="7">Belongs to the binding-protein-dependent transport system permease family.</text>
</comment>
<keyword evidence="2 7" id="KW-0813">Transport</keyword>
<keyword evidence="3" id="KW-1003">Cell membrane</keyword>
<evidence type="ECO:0000313" key="10">
    <source>
        <dbReference type="Proteomes" id="UP001141336"/>
    </source>
</evidence>
<evidence type="ECO:0000256" key="1">
    <source>
        <dbReference type="ARBA" id="ARBA00004651"/>
    </source>
</evidence>
<feature type="transmembrane region" description="Helical" evidence="7">
    <location>
        <begin position="217"/>
        <end position="245"/>
    </location>
</feature>
<evidence type="ECO:0000256" key="6">
    <source>
        <dbReference type="ARBA" id="ARBA00023136"/>
    </source>
</evidence>
<evidence type="ECO:0000259" key="8">
    <source>
        <dbReference type="PROSITE" id="PS50928"/>
    </source>
</evidence>
<dbReference type="PROSITE" id="PS50928">
    <property type="entry name" value="ABC_TM1"/>
    <property type="match status" value="1"/>
</dbReference>
<evidence type="ECO:0000256" key="7">
    <source>
        <dbReference type="RuleBase" id="RU363032"/>
    </source>
</evidence>
<keyword evidence="5 7" id="KW-1133">Transmembrane helix</keyword>
<feature type="transmembrane region" description="Helical" evidence="7">
    <location>
        <begin position="265"/>
        <end position="290"/>
    </location>
</feature>
<protein>
    <submittedName>
        <fullName evidence="9">ABC transporter permease</fullName>
    </submittedName>
</protein>
<accession>A0ABT4IQ85</accession>
<dbReference type="EMBL" id="JAPTGC010000013">
    <property type="protein sequence ID" value="MCZ0863283.1"/>
    <property type="molecule type" value="Genomic_DNA"/>
</dbReference>
<feature type="transmembrane region" description="Helical" evidence="7">
    <location>
        <begin position="100"/>
        <end position="123"/>
    </location>
</feature>
<name>A0ABT4IQ85_9EURY</name>
<gene>
    <name evidence="9" type="ORF">O0S09_08495</name>
</gene>
<dbReference type="InterPro" id="IPR050366">
    <property type="entry name" value="BP-dependent_transpt_permease"/>
</dbReference>
<dbReference type="CDD" id="cd06261">
    <property type="entry name" value="TM_PBP2"/>
    <property type="match status" value="1"/>
</dbReference>
<dbReference type="SUPFAM" id="SSF161098">
    <property type="entry name" value="MetI-like"/>
    <property type="match status" value="1"/>
</dbReference>
<feature type="transmembrane region" description="Helical" evidence="7">
    <location>
        <begin position="135"/>
        <end position="155"/>
    </location>
</feature>
<dbReference type="PANTHER" id="PTHR43386">
    <property type="entry name" value="OLIGOPEPTIDE TRANSPORT SYSTEM PERMEASE PROTEIN APPC"/>
    <property type="match status" value="1"/>
</dbReference>
<keyword evidence="4 7" id="KW-0812">Transmembrane</keyword>
<dbReference type="RefSeq" id="WP_268923545.1">
    <property type="nucleotide sequence ID" value="NZ_JAPTGC010000013.1"/>
</dbReference>
<comment type="subcellular location">
    <subcellularLocation>
        <location evidence="1 7">Cell membrane</location>
        <topology evidence="1 7">Multi-pass membrane protein</topology>
    </subcellularLocation>
</comment>
<evidence type="ECO:0000256" key="4">
    <source>
        <dbReference type="ARBA" id="ARBA00022692"/>
    </source>
</evidence>
<feature type="domain" description="ABC transmembrane type-1" evidence="8">
    <location>
        <begin position="96"/>
        <end position="287"/>
    </location>
</feature>
<dbReference type="InterPro" id="IPR000515">
    <property type="entry name" value="MetI-like"/>
</dbReference>
<dbReference type="PANTHER" id="PTHR43386:SF1">
    <property type="entry name" value="D,D-DIPEPTIDE TRANSPORT SYSTEM PERMEASE PROTEIN DDPC-RELATED"/>
    <property type="match status" value="1"/>
</dbReference>
<keyword evidence="10" id="KW-1185">Reference proteome</keyword>
<proteinExistence type="inferred from homology"/>
<feature type="transmembrane region" description="Helical" evidence="7">
    <location>
        <begin position="35"/>
        <end position="56"/>
    </location>
</feature>
<feature type="transmembrane region" description="Helical" evidence="7">
    <location>
        <begin position="161"/>
        <end position="179"/>
    </location>
</feature>
<keyword evidence="6 7" id="KW-0472">Membrane</keyword>
<evidence type="ECO:0000256" key="5">
    <source>
        <dbReference type="ARBA" id="ARBA00022989"/>
    </source>
</evidence>
<dbReference type="Proteomes" id="UP001141336">
    <property type="component" value="Unassembled WGS sequence"/>
</dbReference>
<sequence length="301" mass="33292">MGGVDDSRFVVVGPNYREWTPAAAPRSRFAFLRTYPWVSISILAGVVLGCIFADLICVHDPTMYYLDHLNEAPSPEFLFGTDSLGRDLFSAIWYGGRSSLVIGILGMVIVTIIGVTYGCVNGLVNTRGDILMQRVVELFHSIPTILLCILLMAVFGTQNVFSISFVIAVTSWFALARIVRSEVRQIRNNEYVLAAKAMGSDFWHLLRIHLVPNIIPAIMFVVISSISACITMESTLSFLGLGLPLDVLSWGSLLSLANRALLLNTWWVIIIPGVFLVVTLSCITSIANYFRKESNKKPSRL</sequence>
<evidence type="ECO:0000256" key="2">
    <source>
        <dbReference type="ARBA" id="ARBA00022448"/>
    </source>
</evidence>
<organism evidence="9 10">
    <name type="scientific">Methanocorpusculum vombati</name>
    <dbReference type="NCBI Taxonomy" id="3002864"/>
    <lineage>
        <taxon>Archaea</taxon>
        <taxon>Methanobacteriati</taxon>
        <taxon>Methanobacteriota</taxon>
        <taxon>Stenosarchaea group</taxon>
        <taxon>Methanomicrobia</taxon>
        <taxon>Methanomicrobiales</taxon>
        <taxon>Methanocorpusculaceae</taxon>
        <taxon>Methanocorpusculum</taxon>
    </lineage>
</organism>
<dbReference type="Pfam" id="PF00528">
    <property type="entry name" value="BPD_transp_1"/>
    <property type="match status" value="1"/>
</dbReference>
<evidence type="ECO:0000313" key="9">
    <source>
        <dbReference type="EMBL" id="MCZ0863283.1"/>
    </source>
</evidence>
<comment type="caution">
    <text evidence="9">The sequence shown here is derived from an EMBL/GenBank/DDBJ whole genome shotgun (WGS) entry which is preliminary data.</text>
</comment>
<reference evidence="9" key="1">
    <citation type="submission" date="2022-12" db="EMBL/GenBank/DDBJ databases">
        <title>Isolation and characterisation of novel Methanocorpusculum spp. from native Australian herbivores indicates the genus is ancestrally host-associated.</title>
        <authorList>
            <person name="Volmer J.G."/>
            <person name="Soo R.M."/>
            <person name="Evans P.N."/>
            <person name="Hoedt E.C."/>
            <person name="Astorga Alsina A.L."/>
            <person name="Woodcroft B.J."/>
            <person name="Tyson G.W."/>
            <person name="Hugenholtz P."/>
            <person name="Morrison M."/>
        </authorList>
    </citation>
    <scope>NUCLEOTIDE SEQUENCE</scope>
    <source>
        <strain evidence="9">CW153</strain>
    </source>
</reference>
<dbReference type="Gene3D" id="1.10.3720.10">
    <property type="entry name" value="MetI-like"/>
    <property type="match status" value="1"/>
</dbReference>